<protein>
    <submittedName>
        <fullName evidence="1">Pilus assembly protein PilO</fullName>
    </submittedName>
</protein>
<dbReference type="Pfam" id="PF04350">
    <property type="entry name" value="PilO"/>
    <property type="match status" value="1"/>
</dbReference>
<evidence type="ECO:0000313" key="2">
    <source>
        <dbReference type="Proteomes" id="UP000194153"/>
    </source>
</evidence>
<dbReference type="InterPro" id="IPR014717">
    <property type="entry name" value="Transl_elong_EF1B/ribsomal_bS6"/>
</dbReference>
<dbReference type="Gene3D" id="3.30.70.60">
    <property type="match status" value="1"/>
</dbReference>
<dbReference type="Proteomes" id="UP000194153">
    <property type="component" value="Unassembled WGS sequence"/>
</dbReference>
<dbReference type="InterPro" id="IPR007445">
    <property type="entry name" value="PilO"/>
</dbReference>
<gene>
    <name evidence="1" type="ORF">GPEL0_01f0523</name>
</gene>
<reference evidence="2" key="1">
    <citation type="submission" date="2017-05" db="EMBL/GenBank/DDBJ databases">
        <title>Draft genome sequence of Geobacter pelophilus, a iron(III)-reducing bacteria.</title>
        <authorList>
            <person name="Aoyagi T."/>
            <person name="Koike H."/>
            <person name="Morita T."/>
            <person name="Sato Y."/>
            <person name="Habe H."/>
            <person name="Hori T."/>
        </authorList>
    </citation>
    <scope>NUCLEOTIDE SEQUENCE [LARGE SCALE GENOMIC DNA]</scope>
    <source>
        <strain evidence="2">Drf2</strain>
    </source>
</reference>
<accession>A0ABQ0MHD9</accession>
<organism evidence="1 2">
    <name type="scientific">Geoanaerobacter pelophilus</name>
    <dbReference type="NCBI Taxonomy" id="60036"/>
    <lineage>
        <taxon>Bacteria</taxon>
        <taxon>Pseudomonadati</taxon>
        <taxon>Thermodesulfobacteriota</taxon>
        <taxon>Desulfuromonadia</taxon>
        <taxon>Geobacterales</taxon>
        <taxon>Geobacteraceae</taxon>
        <taxon>Geoanaerobacter</taxon>
    </lineage>
</organism>
<name>A0ABQ0MHD9_9BACT</name>
<dbReference type="RefSeq" id="WP_085812003.1">
    <property type="nucleotide sequence ID" value="NZ_BDQG01000001.1"/>
</dbReference>
<evidence type="ECO:0000313" key="1">
    <source>
        <dbReference type="EMBL" id="GAW65566.1"/>
    </source>
</evidence>
<proteinExistence type="predicted"/>
<keyword evidence="2" id="KW-1185">Reference proteome</keyword>
<sequence>MNFQILRDIVAARGKSLAFLAFLLLLATAVQLYLSLWQRPALEKALVEWFARRDAIARGEAVGDASRYHNGMRDLAEFQKRLVPKERFPALMSQIYDSAKKNSLSLKGVSYKPGKLKDQKQIATYGVSFTVSGRYGSVKSFIADLLRYNELITVDSIALGSQSQTEEMVNLRVQTTVYMKTEGA</sequence>
<dbReference type="EMBL" id="BDQG01000001">
    <property type="protein sequence ID" value="GAW65566.1"/>
    <property type="molecule type" value="Genomic_DNA"/>
</dbReference>
<comment type="caution">
    <text evidence="1">The sequence shown here is derived from an EMBL/GenBank/DDBJ whole genome shotgun (WGS) entry which is preliminary data.</text>
</comment>